<feature type="region of interest" description="Disordered" evidence="2">
    <location>
        <begin position="1"/>
        <end position="37"/>
    </location>
</feature>
<comment type="caution">
    <text evidence="4">The sequence shown here is derived from an EMBL/GenBank/DDBJ whole genome shotgun (WGS) entry which is preliminary data.</text>
</comment>
<sequence>MKMKRVRVVKRSSGRVTRRTAKPRSARTRSLDHGTTRALSSATVCRCEEVSEADVRRVIRMGYHSLEAVKRVLRTGMGHCQGRGCLKLVARMIQEETGIPASEQKMPRPRPPLKPLPLGLLGAFTDEARSTKP</sequence>
<reference evidence="4" key="1">
    <citation type="submission" date="2019-03" db="EMBL/GenBank/DDBJ databases">
        <title>Lake Tanganyika Metagenome-Assembled Genomes (MAGs).</title>
        <authorList>
            <person name="Tran P."/>
        </authorList>
    </citation>
    <scope>NUCLEOTIDE SEQUENCE</scope>
    <source>
        <strain evidence="4">K_DeepCast_150m_m2_040</strain>
    </source>
</reference>
<evidence type="ECO:0000313" key="4">
    <source>
        <dbReference type="EMBL" id="MBM3331373.1"/>
    </source>
</evidence>
<evidence type="ECO:0000259" key="3">
    <source>
        <dbReference type="Pfam" id="PF04324"/>
    </source>
</evidence>
<dbReference type="EMBL" id="VGIR01000027">
    <property type="protein sequence ID" value="MBM3331373.1"/>
    <property type="molecule type" value="Genomic_DNA"/>
</dbReference>
<gene>
    <name evidence="4" type="ORF">FJY68_05905</name>
</gene>
<name>A0A937XGU2_UNCW3</name>
<organism evidence="4 5">
    <name type="scientific">candidate division WOR-3 bacterium</name>
    <dbReference type="NCBI Taxonomy" id="2052148"/>
    <lineage>
        <taxon>Bacteria</taxon>
        <taxon>Bacteria division WOR-3</taxon>
    </lineage>
</organism>
<dbReference type="InterPro" id="IPR007419">
    <property type="entry name" value="BFD-like_2Fe2S-bd_dom"/>
</dbReference>
<dbReference type="Proteomes" id="UP000779900">
    <property type="component" value="Unassembled WGS sequence"/>
</dbReference>
<dbReference type="PANTHER" id="PTHR42949:SF3">
    <property type="entry name" value="ANAEROBIC GLYCEROL-3-PHOSPHATE DEHYDROGENASE SUBUNIT B"/>
    <property type="match status" value="1"/>
</dbReference>
<feature type="domain" description="BFD-like [2Fe-2S]-binding" evidence="3">
    <location>
        <begin position="43"/>
        <end position="95"/>
    </location>
</feature>
<dbReference type="GO" id="GO:0016491">
    <property type="term" value="F:oxidoreductase activity"/>
    <property type="evidence" value="ECO:0007669"/>
    <property type="project" value="UniProtKB-KW"/>
</dbReference>
<keyword evidence="1" id="KW-0560">Oxidoreductase</keyword>
<proteinExistence type="predicted"/>
<evidence type="ECO:0000313" key="5">
    <source>
        <dbReference type="Proteomes" id="UP000779900"/>
    </source>
</evidence>
<dbReference type="InterPro" id="IPR051691">
    <property type="entry name" value="Metab_Enz_Cyan_OpOx_G3PDH"/>
</dbReference>
<protein>
    <submittedName>
        <fullName evidence="4">(2Fe-2S)-binding protein</fullName>
    </submittedName>
</protein>
<feature type="region of interest" description="Disordered" evidence="2">
    <location>
        <begin position="98"/>
        <end position="133"/>
    </location>
</feature>
<dbReference type="AlphaFoldDB" id="A0A937XGU2"/>
<dbReference type="InterPro" id="IPR041854">
    <property type="entry name" value="BFD-like_2Fe2S-bd_dom_sf"/>
</dbReference>
<dbReference type="Gene3D" id="1.10.10.1100">
    <property type="entry name" value="BFD-like [2Fe-2S]-binding domain"/>
    <property type="match status" value="1"/>
</dbReference>
<accession>A0A937XGU2</accession>
<dbReference type="Pfam" id="PF04324">
    <property type="entry name" value="Fer2_BFD"/>
    <property type="match status" value="1"/>
</dbReference>
<dbReference type="PANTHER" id="PTHR42949">
    <property type="entry name" value="ANAEROBIC GLYCEROL-3-PHOSPHATE DEHYDROGENASE SUBUNIT B"/>
    <property type="match status" value="1"/>
</dbReference>
<evidence type="ECO:0000256" key="1">
    <source>
        <dbReference type="ARBA" id="ARBA00023002"/>
    </source>
</evidence>
<evidence type="ECO:0000256" key="2">
    <source>
        <dbReference type="SAM" id="MobiDB-lite"/>
    </source>
</evidence>
<feature type="compositionally biased region" description="Basic residues" evidence="2">
    <location>
        <begin position="1"/>
        <end position="27"/>
    </location>
</feature>